<organism evidence="2 3">
    <name type="scientific">Pyricularia grisea</name>
    <name type="common">Crabgrass-specific blast fungus</name>
    <name type="synonym">Magnaporthe grisea</name>
    <dbReference type="NCBI Taxonomy" id="148305"/>
    <lineage>
        <taxon>Eukaryota</taxon>
        <taxon>Fungi</taxon>
        <taxon>Dikarya</taxon>
        <taxon>Ascomycota</taxon>
        <taxon>Pezizomycotina</taxon>
        <taxon>Sordariomycetes</taxon>
        <taxon>Sordariomycetidae</taxon>
        <taxon>Magnaporthales</taxon>
        <taxon>Pyriculariaceae</taxon>
        <taxon>Pyricularia</taxon>
    </lineage>
</organism>
<reference evidence="3" key="2">
    <citation type="submission" date="2019-10" db="EMBL/GenBank/DDBJ databases">
        <authorList>
            <consortium name="NCBI Genome Project"/>
        </authorList>
    </citation>
    <scope>NUCLEOTIDE SEQUENCE</scope>
    <source>
        <strain evidence="3">NI907</strain>
    </source>
</reference>
<reference evidence="3" key="3">
    <citation type="submission" date="2025-08" db="UniProtKB">
        <authorList>
            <consortium name="RefSeq"/>
        </authorList>
    </citation>
    <scope>IDENTIFICATION</scope>
    <source>
        <strain evidence="3">NI907</strain>
    </source>
</reference>
<keyword evidence="2" id="KW-1185">Reference proteome</keyword>
<dbReference type="AlphaFoldDB" id="A0A6P8AZ41"/>
<feature type="chain" id="PRO_5027716517" evidence="1">
    <location>
        <begin position="18"/>
        <end position="128"/>
    </location>
</feature>
<feature type="signal peptide" evidence="1">
    <location>
        <begin position="1"/>
        <end position="17"/>
    </location>
</feature>
<name>A0A6P8AZ41_PYRGI</name>
<dbReference type="RefSeq" id="XP_030980094.1">
    <property type="nucleotide sequence ID" value="XM_031130751.1"/>
</dbReference>
<reference evidence="2 3" key="1">
    <citation type="journal article" date="2019" name="Mol. Biol. Evol.">
        <title>Blast fungal genomes show frequent chromosomal changes, gene gains and losses, and effector gene turnover.</title>
        <authorList>
            <person name="Gomez Luciano L.B."/>
            <person name="Jason Tsai I."/>
            <person name="Chuma I."/>
            <person name="Tosa Y."/>
            <person name="Chen Y.H."/>
            <person name="Li J.Y."/>
            <person name="Li M.Y."/>
            <person name="Jade Lu M.Y."/>
            <person name="Nakayashiki H."/>
            <person name="Li W.H."/>
        </authorList>
    </citation>
    <scope>NUCLEOTIDE SEQUENCE [LARGE SCALE GENOMIC DNA]</scope>
    <source>
        <strain evidence="2 3">NI907</strain>
    </source>
</reference>
<dbReference type="GeneID" id="41965657"/>
<evidence type="ECO:0000256" key="1">
    <source>
        <dbReference type="SAM" id="SignalP"/>
    </source>
</evidence>
<dbReference type="Proteomes" id="UP000515153">
    <property type="component" value="Chromosome VII"/>
</dbReference>
<evidence type="ECO:0000313" key="2">
    <source>
        <dbReference type="Proteomes" id="UP000515153"/>
    </source>
</evidence>
<proteinExistence type="predicted"/>
<evidence type="ECO:0000313" key="3">
    <source>
        <dbReference type="RefSeq" id="XP_030980094.1"/>
    </source>
</evidence>
<gene>
    <name evidence="3" type="ORF">PgNI_10778</name>
</gene>
<accession>A0A6P8AZ41</accession>
<protein>
    <submittedName>
        <fullName evidence="3">Uncharacterized protein</fullName>
    </submittedName>
</protein>
<sequence>MQFLGALICLLLTLTHALPSHPGAWSPPSSSSSSSFSTSLISGESRNDVGIVINTTATADNTTTTAIAIATPASSHEGELCDPDPCIEACRLVYTVITIGLSCYLSQVCQGGAAFLAKRAEQTGVSML</sequence>
<keyword evidence="1" id="KW-0732">Signal</keyword>
<dbReference type="KEGG" id="pgri:PgNI_10778"/>